<feature type="compositionally biased region" description="Acidic residues" evidence="1">
    <location>
        <begin position="215"/>
        <end position="224"/>
    </location>
</feature>
<feature type="domain" description="DUF6801" evidence="3">
    <location>
        <begin position="41"/>
        <end position="195"/>
    </location>
</feature>
<evidence type="ECO:0000313" key="4">
    <source>
        <dbReference type="EMBL" id="WTQ77341.1"/>
    </source>
</evidence>
<evidence type="ECO:0000256" key="1">
    <source>
        <dbReference type="SAM" id="MobiDB-lite"/>
    </source>
</evidence>
<accession>A0AAU1M1Q1</accession>
<proteinExistence type="predicted"/>
<name>A0AAU1M1Q1_9ACTN</name>
<feature type="chain" id="PRO_5043311615" description="DUF6801 domain-containing protein" evidence="2">
    <location>
        <begin position="30"/>
        <end position="492"/>
    </location>
</feature>
<reference evidence="4" key="1">
    <citation type="submission" date="2022-10" db="EMBL/GenBank/DDBJ databases">
        <title>The complete genomes of actinobacterial strains from the NBC collection.</title>
        <authorList>
            <person name="Joergensen T.S."/>
            <person name="Alvarez Arevalo M."/>
            <person name="Sterndorff E.B."/>
            <person name="Faurdal D."/>
            <person name="Vuksanovic O."/>
            <person name="Mourched A.-S."/>
            <person name="Charusanti P."/>
            <person name="Shaw S."/>
            <person name="Blin K."/>
            <person name="Weber T."/>
        </authorList>
    </citation>
    <scope>NUCLEOTIDE SEQUENCE</scope>
    <source>
        <strain evidence="4">NBC_00148</strain>
    </source>
</reference>
<dbReference type="InterPro" id="IPR046542">
    <property type="entry name" value="DUF6801"/>
</dbReference>
<sequence>MTGARRRTARGAAVAAAVLLGGMIPGAQAASGVQEIDAELAYTCDLPEGGQPVKVEITAKIPESGHAEQVIQPEDVGLDVTLSEEASAGLAAAGAATVTAEARLSVDVAQGDQHARTEWIGTTAEPVPVPEAGDLTLSTTGGVPYVKPGVPGDLSFKAADLSVDLAVKKADGAPAEPPTTSLTCVLEADQETTLATVGVDGGAEAPTPGPSASDEWPDGDEEQGEAAAPEVGTRAKEPVPASAPPCVGNTADDLEMVTYVAGYANVTKLDAANKFPPACARIHTYPGEPVMEYPYLHVYLNAAIVLDYKGKPQLPPSTGTFLTFGFMPTTATLEMTQIPPKANSPQDRNVVSHNIIDLSAGGASKTTTTVDLDFVLRLYDVKVNGVALDVGKNCRTERPFRLSLNGLGTWDAENGDQGYTVVTGGTLTGSVTIPPFKGCGAGEDLDAIFTASLSGTPGFVKQTQGAPCTPSGAADAMCTPDHQPVEIPEPTR</sequence>
<gene>
    <name evidence="4" type="ORF">OG222_31295</name>
</gene>
<dbReference type="PROSITE" id="PS51318">
    <property type="entry name" value="TAT"/>
    <property type="match status" value="1"/>
</dbReference>
<dbReference type="AlphaFoldDB" id="A0AAU1M1Q1"/>
<feature type="region of interest" description="Disordered" evidence="1">
    <location>
        <begin position="464"/>
        <end position="492"/>
    </location>
</feature>
<evidence type="ECO:0000256" key="2">
    <source>
        <dbReference type="SAM" id="SignalP"/>
    </source>
</evidence>
<dbReference type="EMBL" id="CP108169">
    <property type="protein sequence ID" value="WTQ77341.1"/>
    <property type="molecule type" value="Genomic_DNA"/>
</dbReference>
<organism evidence="4">
    <name type="scientific">Streptomyces sp. NBC_00148</name>
    <dbReference type="NCBI Taxonomy" id="2903626"/>
    <lineage>
        <taxon>Bacteria</taxon>
        <taxon>Bacillati</taxon>
        <taxon>Actinomycetota</taxon>
        <taxon>Actinomycetes</taxon>
        <taxon>Kitasatosporales</taxon>
        <taxon>Streptomycetaceae</taxon>
        <taxon>Streptomyces</taxon>
    </lineage>
</organism>
<keyword evidence="2" id="KW-0732">Signal</keyword>
<dbReference type="Pfam" id="PF20611">
    <property type="entry name" value="DUF6801"/>
    <property type="match status" value="1"/>
</dbReference>
<feature type="region of interest" description="Disordered" evidence="1">
    <location>
        <begin position="198"/>
        <end position="245"/>
    </location>
</feature>
<evidence type="ECO:0000259" key="3">
    <source>
        <dbReference type="Pfam" id="PF20611"/>
    </source>
</evidence>
<feature type="signal peptide" evidence="2">
    <location>
        <begin position="1"/>
        <end position="29"/>
    </location>
</feature>
<protein>
    <recommendedName>
        <fullName evidence="3">DUF6801 domain-containing protein</fullName>
    </recommendedName>
</protein>
<dbReference type="InterPro" id="IPR006311">
    <property type="entry name" value="TAT_signal"/>
</dbReference>